<keyword evidence="2" id="KW-1185">Reference proteome</keyword>
<evidence type="ECO:0000313" key="2">
    <source>
        <dbReference type="Proteomes" id="UP001497516"/>
    </source>
</evidence>
<reference evidence="1 2" key="1">
    <citation type="submission" date="2024-04" db="EMBL/GenBank/DDBJ databases">
        <authorList>
            <person name="Fracassetti M."/>
        </authorList>
    </citation>
    <scope>NUCLEOTIDE SEQUENCE [LARGE SCALE GENOMIC DNA]</scope>
</reference>
<dbReference type="AlphaFoldDB" id="A0AAV2GUA4"/>
<organism evidence="1 2">
    <name type="scientific">Linum trigynum</name>
    <dbReference type="NCBI Taxonomy" id="586398"/>
    <lineage>
        <taxon>Eukaryota</taxon>
        <taxon>Viridiplantae</taxon>
        <taxon>Streptophyta</taxon>
        <taxon>Embryophyta</taxon>
        <taxon>Tracheophyta</taxon>
        <taxon>Spermatophyta</taxon>
        <taxon>Magnoliopsida</taxon>
        <taxon>eudicotyledons</taxon>
        <taxon>Gunneridae</taxon>
        <taxon>Pentapetalae</taxon>
        <taxon>rosids</taxon>
        <taxon>fabids</taxon>
        <taxon>Malpighiales</taxon>
        <taxon>Linaceae</taxon>
        <taxon>Linum</taxon>
    </lineage>
</organism>
<sequence>MAPQGDRLVMIGEEGFSLIDEHFYAGQVHSRYQTQQKELQPCVYYGPRTATVTVKVPAAMEATSYYYGGSNQPAGREEEQQPLVMTCEEAAQKFGGLVIADHGARRSRRRSSASSQLGF</sequence>
<protein>
    <submittedName>
        <fullName evidence="1">Uncharacterized protein</fullName>
    </submittedName>
</protein>
<gene>
    <name evidence="1" type="ORF">LTRI10_LOCUS52434</name>
</gene>
<dbReference type="PANTHER" id="PTHR33484:SF12">
    <property type="entry name" value="AP2_ERF DOMAIN-CONTAINING PROTEIN"/>
    <property type="match status" value="1"/>
</dbReference>
<dbReference type="PANTHER" id="PTHR33484">
    <property type="entry name" value="BNAC07G33360D PROTEIN"/>
    <property type="match status" value="1"/>
</dbReference>
<accession>A0AAV2GUA4</accession>
<evidence type="ECO:0000313" key="1">
    <source>
        <dbReference type="EMBL" id="CAL1413183.1"/>
    </source>
</evidence>
<dbReference type="Proteomes" id="UP001497516">
    <property type="component" value="Chromosome 9"/>
</dbReference>
<name>A0AAV2GUA4_9ROSI</name>
<proteinExistence type="predicted"/>
<dbReference type="EMBL" id="OZ034822">
    <property type="protein sequence ID" value="CAL1413183.1"/>
    <property type="molecule type" value="Genomic_DNA"/>
</dbReference>